<keyword evidence="1" id="KW-0863">Zinc-finger</keyword>
<dbReference type="GO" id="GO:0006396">
    <property type="term" value="P:RNA processing"/>
    <property type="evidence" value="ECO:0007669"/>
    <property type="project" value="InterPro"/>
</dbReference>
<feature type="compositionally biased region" description="Acidic residues" evidence="3">
    <location>
        <begin position="8"/>
        <end position="21"/>
    </location>
</feature>
<feature type="compositionally biased region" description="Basic residues" evidence="3">
    <location>
        <begin position="93"/>
        <end position="111"/>
    </location>
</feature>
<feature type="region of interest" description="Disordered" evidence="3">
    <location>
        <begin position="659"/>
        <end position="845"/>
    </location>
</feature>
<dbReference type="PANTHER" id="PTHR21563:SF3">
    <property type="entry name" value="ZINC FINGER C3H1 DOMAIN-CONTAINING PROTEIN"/>
    <property type="match status" value="1"/>
</dbReference>
<dbReference type="Proteomes" id="UP001249851">
    <property type="component" value="Unassembled WGS sequence"/>
</dbReference>
<dbReference type="Pfam" id="PF10650">
    <property type="entry name" value="zf-C3H1"/>
    <property type="match status" value="1"/>
</dbReference>
<proteinExistence type="predicted"/>
<keyword evidence="6" id="KW-1185">Reference proteome</keyword>
<feature type="compositionally biased region" description="Polar residues" evidence="3">
    <location>
        <begin position="392"/>
        <end position="412"/>
    </location>
</feature>
<feature type="compositionally biased region" description="Polar residues" evidence="3">
    <location>
        <begin position="708"/>
        <end position="726"/>
    </location>
</feature>
<feature type="compositionally biased region" description="Polar residues" evidence="3">
    <location>
        <begin position="446"/>
        <end position="455"/>
    </location>
</feature>
<dbReference type="InterPro" id="IPR003107">
    <property type="entry name" value="HAT"/>
</dbReference>
<feature type="region of interest" description="Disordered" evidence="3">
    <location>
        <begin position="476"/>
        <end position="554"/>
    </location>
</feature>
<dbReference type="InterPro" id="IPR000571">
    <property type="entry name" value="Znf_CCCH"/>
</dbReference>
<protein>
    <submittedName>
        <fullName evidence="5">Zinc finger C3H1 domain-containing protein</fullName>
    </submittedName>
</protein>
<feature type="region of interest" description="Disordered" evidence="3">
    <location>
        <begin position="567"/>
        <end position="606"/>
    </location>
</feature>
<feature type="region of interest" description="Disordered" evidence="3">
    <location>
        <begin position="223"/>
        <end position="243"/>
    </location>
</feature>
<feature type="region of interest" description="Disordered" evidence="3">
    <location>
        <begin position="379"/>
        <end position="434"/>
    </location>
</feature>
<feature type="region of interest" description="Disordered" evidence="3">
    <location>
        <begin position="44"/>
        <end position="122"/>
    </location>
</feature>
<evidence type="ECO:0000313" key="6">
    <source>
        <dbReference type="Proteomes" id="UP001249851"/>
    </source>
</evidence>
<dbReference type="PROSITE" id="PS50103">
    <property type="entry name" value="ZF_C3H1"/>
    <property type="match status" value="1"/>
</dbReference>
<keyword evidence="2" id="KW-0175">Coiled coil</keyword>
<evidence type="ECO:0000313" key="5">
    <source>
        <dbReference type="EMBL" id="KAK2572746.1"/>
    </source>
</evidence>
<feature type="compositionally biased region" description="Basic and acidic residues" evidence="3">
    <location>
        <begin position="1209"/>
        <end position="1218"/>
    </location>
</feature>
<feature type="compositionally biased region" description="Basic and acidic residues" evidence="3">
    <location>
        <begin position="1132"/>
        <end position="1143"/>
    </location>
</feature>
<feature type="compositionally biased region" description="Polar residues" evidence="3">
    <location>
        <begin position="1013"/>
        <end position="1025"/>
    </location>
</feature>
<feature type="compositionally biased region" description="Basic and acidic residues" evidence="3">
    <location>
        <begin position="659"/>
        <end position="672"/>
    </location>
</feature>
<feature type="coiled-coil region" evidence="2">
    <location>
        <begin position="921"/>
        <end position="955"/>
    </location>
</feature>
<reference evidence="5" key="2">
    <citation type="journal article" date="2023" name="Science">
        <title>Genomic signatures of disease resistance in endangered staghorn corals.</title>
        <authorList>
            <person name="Vollmer S.V."/>
            <person name="Selwyn J.D."/>
            <person name="Despard B.A."/>
            <person name="Roesel C.L."/>
        </authorList>
    </citation>
    <scope>NUCLEOTIDE SEQUENCE</scope>
    <source>
        <strain evidence="5">K2</strain>
    </source>
</reference>
<dbReference type="InterPro" id="IPR039278">
    <property type="entry name" value="Red1"/>
</dbReference>
<comment type="caution">
    <text evidence="5">The sequence shown here is derived from an EMBL/GenBank/DDBJ whole genome shotgun (WGS) entry which is preliminary data.</text>
</comment>
<dbReference type="SMART" id="SM00386">
    <property type="entry name" value="HAT"/>
    <property type="match status" value="4"/>
</dbReference>
<dbReference type="SUPFAM" id="SSF48452">
    <property type="entry name" value="TPR-like"/>
    <property type="match status" value="1"/>
</dbReference>
<dbReference type="GO" id="GO:0000178">
    <property type="term" value="C:exosome (RNase complex)"/>
    <property type="evidence" value="ECO:0007669"/>
    <property type="project" value="TreeGrafter"/>
</dbReference>
<evidence type="ECO:0000256" key="1">
    <source>
        <dbReference type="PROSITE-ProRule" id="PRU00723"/>
    </source>
</evidence>
<feature type="domain" description="C3H1-type" evidence="4">
    <location>
        <begin position="1347"/>
        <end position="1373"/>
    </location>
</feature>
<feature type="region of interest" description="Disordered" evidence="3">
    <location>
        <begin position="1066"/>
        <end position="1118"/>
    </location>
</feature>
<organism evidence="5 6">
    <name type="scientific">Acropora cervicornis</name>
    <name type="common">Staghorn coral</name>
    <dbReference type="NCBI Taxonomy" id="6130"/>
    <lineage>
        <taxon>Eukaryota</taxon>
        <taxon>Metazoa</taxon>
        <taxon>Cnidaria</taxon>
        <taxon>Anthozoa</taxon>
        <taxon>Hexacorallia</taxon>
        <taxon>Scleractinia</taxon>
        <taxon>Astrocoeniina</taxon>
        <taxon>Acroporidae</taxon>
        <taxon>Acropora</taxon>
    </lineage>
</organism>
<reference evidence="5" key="1">
    <citation type="journal article" date="2023" name="G3 (Bethesda)">
        <title>Whole genome assembly and annotation of the endangered Caribbean coral Acropora cervicornis.</title>
        <authorList>
            <person name="Selwyn J.D."/>
            <person name="Vollmer S.V."/>
        </authorList>
    </citation>
    <scope>NUCLEOTIDE SEQUENCE</scope>
    <source>
        <strain evidence="5">K2</strain>
    </source>
</reference>
<feature type="zinc finger region" description="C3H1-type" evidence="1">
    <location>
        <begin position="1347"/>
        <end position="1373"/>
    </location>
</feature>
<dbReference type="GO" id="GO:0008270">
    <property type="term" value="F:zinc ion binding"/>
    <property type="evidence" value="ECO:0007669"/>
    <property type="project" value="UniProtKB-KW"/>
</dbReference>
<keyword evidence="1" id="KW-0479">Metal-binding</keyword>
<feature type="compositionally biased region" description="Basic and acidic residues" evidence="3">
    <location>
        <begin position="796"/>
        <end position="813"/>
    </location>
</feature>
<feature type="region of interest" description="Disordered" evidence="3">
    <location>
        <begin position="1"/>
        <end position="21"/>
    </location>
</feature>
<accession>A0AAD9VFP5</accession>
<evidence type="ECO:0000259" key="4">
    <source>
        <dbReference type="PROSITE" id="PS50103"/>
    </source>
</evidence>
<feature type="compositionally biased region" description="Low complexity" evidence="3">
    <location>
        <begin position="1089"/>
        <end position="1104"/>
    </location>
</feature>
<dbReference type="Gene3D" id="1.25.40.10">
    <property type="entry name" value="Tetratricopeptide repeat domain"/>
    <property type="match status" value="2"/>
</dbReference>
<dbReference type="PANTHER" id="PTHR21563">
    <property type="entry name" value="ZINC FINGER C3H1 DOMAIN-CONTAINING PROTEIN"/>
    <property type="match status" value="1"/>
</dbReference>
<gene>
    <name evidence="5" type="ORF">P5673_001727</name>
</gene>
<dbReference type="EMBL" id="JARQWQ010000003">
    <property type="protein sequence ID" value="KAK2572746.1"/>
    <property type="molecule type" value="Genomic_DNA"/>
</dbReference>
<dbReference type="InterPro" id="IPR019607">
    <property type="entry name" value="Putative_zinc-finger_domain"/>
</dbReference>
<keyword evidence="1" id="KW-0862">Zinc</keyword>
<feature type="compositionally biased region" description="Basic and acidic residues" evidence="3">
    <location>
        <begin position="1154"/>
        <end position="1196"/>
    </location>
</feature>
<feature type="compositionally biased region" description="Basic and acidic residues" evidence="3">
    <location>
        <begin position="749"/>
        <end position="760"/>
    </location>
</feature>
<evidence type="ECO:0000256" key="2">
    <source>
        <dbReference type="SAM" id="Coils"/>
    </source>
</evidence>
<sequence length="2156" mass="245069">MAEADRDIELEDGEINDLEDGEIDEDIGILLSAEASNNVLRRLEPRHVKSSSQKQDSHGVGGNDRNFVFQSSVPPPDRREPQGGSFGPPSRGRYPRRRGATTVRGRGKNHFRGNELGVTGRGKAALGKRPIQPFFQTPNLPHHFSHEISGPPYNDKRKQLHQDFERTRLSHPDVQFIPTYLTERHHLDNAQPRLSHVSVTERSRMPLMELDDQVWSSQSEMADLIPPPETGKQPTRTVSPPEEEEVDDYRILLQRHRLIQQQLAALEKQESSSLVDEDTVIDDSFIDIPVEGTLSMPTSPLREGKTFENLAVTGDKPMDEYHSLQLDVDLSDVYSEKRKDIYGVLESESSGDGAQKPFLPFKIKPLYNNVPTIKELSQKDLEQKVSRDVPGTDTSNVENLAVKVNNQSQTQGKRQSQLSRPRKSRKRRKRKVSVVMTQVAGEATRESTANDSSLQGAHVDPHNELEARLLSLASGPISSHGAVAPNGENIDLKRERRERVREWQKKFNKKDTSNEKDQPGNKSRLKKKVGKTSRGDKRRSNNSNQRDGDRDLHSQVFESDDYFEIPMDVESDSTDGHPAPPLIEEPVEDSAPPPPPLPNSDFVSPATTLYVDHGQQPLLQMYPPGYFQTEQNYPDWSFDTMQATAHDDQQVHYEEQILRHTVDEADQRKVHTPDCSSQDNSDEDDEATLREQLLKSLAVKRKAKETKPSSNGLTTSESVRGQSPVLSANKEQEKDKYQNSKQIPYLAPPKHDPVVIKLGEDSESEDSCESDSEIGQKTTSKDKGSSGGLFGGLEMMIKEARKSAEASKVRGNENETGQIAQEDTEKSTKTDSPSVPKTPDAMDHMPEQMKNEYRRLKERLAHREKTMQQDKGDRMKSTSAVHEENIDSESGHLSDLQNFVSGCEENLANHKKLIQQDKSFLDKILRELRDKNKSLQAVEANVHKLQQQLEAAMKIRIANRTFVQKLRTQAKMAKEKVMKRSSAASDFEEELLRAKSILSAAKQKMHAVDDTGSGRSTPQTESSISVGKENKKFTVTSAISQEIKSSIAAKLADLSTLFKQENIQKRKLEETDDSSEEKRLGTKRPKPQNVTSVVSPTSTASNSPRKSTAAQRIAQEKARLKKLEHELAEKLKQFGRKQEEGEKQIPVLQSKQSENSKKESSDGDKLEKEHRNKLSMHSEDSLDSSKQEELDSREQHPQWLDSKVTKPSSKQDSKELIEKQSFSPEQLKRVQKLQAEKDRLGPQFPSSSLDIPLSAHDHPIMCIRLPFNYQLRSLVSDKDCNWSNKEEQTDLAKLNTTCKEGDDKGMLCPLKKYTSQLLYFKSYRLSPYFRIEGGFSLTSLTFSNKLNPRWPLCNFDLQGKCNDEDCKFQHLMNCKFTEEQTVQDLASYISTATEDCGEGKDRREDVESFTKAFLKQYGEKMSYEELCILIVNEIKKQRKANGPYYVHFEPRNWRLETEVEKQEECSEDSTNDLGRGIVFSEKDNILSNVSQTSQPGKSKGRPGSDESQEVRYFVEEYNSIETLEASLDNSPGDVALWIKLAKLQLHQASDGDNVDTCLDNALWLEYLELYSSRCNQKELREICDQAVEFSPTYSVWWKYLEYSRTYFAKRTICLRLLSFLAKNSVDPMEVHSHHMLEVLLYFVQLELYSGHFKSALSVFKAALGKKVQDQSEMTDLSGHLLPRDLCQAWLAYIHVFEFHRPPAAWFDPCNDKPSRMVTKEDVMAYGRIDSARGICRHLLKDNPSVVVLWLCLAALEDDRQGAADARQVYERALEKCRGHAMLAYSAARFYLEKYKFASASQSSREEVLSLAAMPSEHEGVETFALYRKLLNQPLPYDYKCPQLMPDVTPQSLREEKLYLLLLEISPPCPTVWDNVSAESAFETAVHSPLDRQDVQTLWTEYLLYQRSKFMQREKSFTPHQQHMSELVNRCLMSVSTSSSFPFSSSAVWQNYRFHNQVISVSLSCVPESCWSEEFQKFRKIFPGSASLALWSCKHEMQKKSFDQSKKICASFLSDNPFSISMWKAPPHPLQSTFPLVTSSIANILRSFCLCSVLRPFLLLYDLDLNDSGIFLSFGLCCSFHFNRAIAIELQRKCIHEARKMYQQATEILPFAATLWKDFLMFELAQKGDGAAVQEIMAKAREMGVDLEDFLKTLLGK</sequence>
<feature type="region of interest" description="Disordered" evidence="3">
    <location>
        <begin position="1132"/>
        <end position="1225"/>
    </location>
</feature>
<dbReference type="GO" id="GO:0005634">
    <property type="term" value="C:nucleus"/>
    <property type="evidence" value="ECO:0007669"/>
    <property type="project" value="TreeGrafter"/>
</dbReference>
<dbReference type="InterPro" id="IPR011990">
    <property type="entry name" value="TPR-like_helical_dom_sf"/>
</dbReference>
<feature type="compositionally biased region" description="Acidic residues" evidence="3">
    <location>
        <begin position="761"/>
        <end position="772"/>
    </location>
</feature>
<feature type="region of interest" description="Disordered" evidence="3">
    <location>
        <begin position="439"/>
        <end position="458"/>
    </location>
</feature>
<feature type="region of interest" description="Disordered" evidence="3">
    <location>
        <begin position="1003"/>
        <end position="1025"/>
    </location>
</feature>
<evidence type="ECO:0000256" key="3">
    <source>
        <dbReference type="SAM" id="MobiDB-lite"/>
    </source>
</evidence>
<name>A0AAD9VFP5_ACRCE</name>
<feature type="compositionally biased region" description="Basic residues" evidence="3">
    <location>
        <begin position="420"/>
        <end position="432"/>
    </location>
</feature>
<feature type="compositionally biased region" description="Basic and acidic residues" evidence="3">
    <location>
        <begin position="490"/>
        <end position="519"/>
    </location>
</feature>